<dbReference type="Gene3D" id="1.10.357.10">
    <property type="entry name" value="Tetracycline Repressor, domain 2"/>
    <property type="match status" value="1"/>
</dbReference>
<dbReference type="AlphaFoldDB" id="A0A495ACA1"/>
<evidence type="ECO:0000313" key="4">
    <source>
        <dbReference type="EMBL" id="RKQ37601.1"/>
    </source>
</evidence>
<dbReference type="PROSITE" id="PS50977">
    <property type="entry name" value="HTH_TETR_2"/>
    <property type="match status" value="1"/>
</dbReference>
<keyword evidence="1 2" id="KW-0238">DNA-binding</keyword>
<dbReference type="RefSeq" id="WP_121202680.1">
    <property type="nucleotide sequence ID" value="NZ_RBZP01000001.1"/>
</dbReference>
<evidence type="ECO:0000313" key="5">
    <source>
        <dbReference type="Proteomes" id="UP000269301"/>
    </source>
</evidence>
<feature type="DNA-binding region" description="H-T-H motif" evidence="2">
    <location>
        <begin position="29"/>
        <end position="48"/>
    </location>
</feature>
<dbReference type="EMBL" id="RBZP01000001">
    <property type="protein sequence ID" value="RKQ37601.1"/>
    <property type="molecule type" value="Genomic_DNA"/>
</dbReference>
<dbReference type="GO" id="GO:0003677">
    <property type="term" value="F:DNA binding"/>
    <property type="evidence" value="ECO:0007669"/>
    <property type="project" value="UniProtKB-UniRule"/>
</dbReference>
<gene>
    <name evidence="4" type="ORF">D8M06_01995</name>
</gene>
<name>A0A495ACA1_9BACI</name>
<dbReference type="Pfam" id="PF00440">
    <property type="entry name" value="TetR_N"/>
    <property type="match status" value="1"/>
</dbReference>
<evidence type="ECO:0000256" key="1">
    <source>
        <dbReference type="ARBA" id="ARBA00023125"/>
    </source>
</evidence>
<protein>
    <submittedName>
        <fullName evidence="4">TetR/AcrR family transcriptional regulator</fullName>
    </submittedName>
</protein>
<comment type="caution">
    <text evidence="4">The sequence shown here is derived from an EMBL/GenBank/DDBJ whole genome shotgun (WGS) entry which is preliminary data.</text>
</comment>
<reference evidence="4 5" key="1">
    <citation type="journal article" date="2016" name="Int. J. Syst. Evol. Microbiol.">
        <title>Oceanobacillus halophilus sp. nov., a novel moderately halophilic bacterium from a hypersaline lake.</title>
        <authorList>
            <person name="Amoozegar M.A."/>
            <person name="Bagheri M."/>
            <person name="Makhdoumi A."/>
            <person name="Nikou M.M."/>
            <person name="Fazeli S.A.S."/>
            <person name="Schumann P."/>
            <person name="Sproer C."/>
            <person name="Sanchez-Porro C."/>
            <person name="Ventosa A."/>
        </authorList>
    </citation>
    <scope>NUCLEOTIDE SEQUENCE [LARGE SCALE GENOMIC DNA]</scope>
    <source>
        <strain evidence="4 5">DSM 23996</strain>
    </source>
</reference>
<evidence type="ECO:0000256" key="2">
    <source>
        <dbReference type="PROSITE-ProRule" id="PRU00335"/>
    </source>
</evidence>
<dbReference type="SUPFAM" id="SSF46689">
    <property type="entry name" value="Homeodomain-like"/>
    <property type="match status" value="1"/>
</dbReference>
<proteinExistence type="predicted"/>
<feature type="domain" description="HTH tetR-type" evidence="3">
    <location>
        <begin position="6"/>
        <end position="66"/>
    </location>
</feature>
<accession>A0A495ACA1</accession>
<dbReference type="InterPro" id="IPR001647">
    <property type="entry name" value="HTH_TetR"/>
</dbReference>
<evidence type="ECO:0000259" key="3">
    <source>
        <dbReference type="PROSITE" id="PS50977"/>
    </source>
</evidence>
<dbReference type="Proteomes" id="UP000269301">
    <property type="component" value="Unassembled WGS sequence"/>
</dbReference>
<keyword evidence="5" id="KW-1185">Reference proteome</keyword>
<dbReference type="OrthoDB" id="66596at2"/>
<organism evidence="4 5">
    <name type="scientific">Oceanobacillus halophilus</name>
    <dbReference type="NCBI Taxonomy" id="930130"/>
    <lineage>
        <taxon>Bacteria</taxon>
        <taxon>Bacillati</taxon>
        <taxon>Bacillota</taxon>
        <taxon>Bacilli</taxon>
        <taxon>Bacillales</taxon>
        <taxon>Bacillaceae</taxon>
        <taxon>Oceanobacillus</taxon>
    </lineage>
</organism>
<dbReference type="InterPro" id="IPR009057">
    <property type="entry name" value="Homeodomain-like_sf"/>
</dbReference>
<sequence length="191" mass="21638">MAPKKKFSREQIIEAAFKIAKKEGMSNITIRKVAEHLGSSIAPIYVNFNNIEELSEAVMERIITLSYQLLEEVSSGQPFHDIGIASLRFAKEYPVLFQDLVLKQNNFTQNYDQDMGQGLLEQMKGDKYLEGFSEEELQSIFLKMRIFTTGLSVMVAGGMLPEAFHEEKGVELLDSMAKDVISSAYLQKKEK</sequence>